<dbReference type="EMBL" id="JAPDVK010000002">
    <property type="protein sequence ID" value="MCW4127997.1"/>
    <property type="molecule type" value="Genomic_DNA"/>
</dbReference>
<dbReference type="SUPFAM" id="SSF53448">
    <property type="entry name" value="Nucleotide-diphospho-sugar transferases"/>
    <property type="match status" value="1"/>
</dbReference>
<dbReference type="RefSeq" id="WP_264965876.1">
    <property type="nucleotide sequence ID" value="NZ_JAPDVK010000002.1"/>
</dbReference>
<protein>
    <submittedName>
        <fullName evidence="2">Glycosyltransferase family 2 protein</fullName>
    </submittedName>
</protein>
<organism evidence="2 3">
    <name type="scientific">Segatella copri</name>
    <dbReference type="NCBI Taxonomy" id="165179"/>
    <lineage>
        <taxon>Bacteria</taxon>
        <taxon>Pseudomonadati</taxon>
        <taxon>Bacteroidota</taxon>
        <taxon>Bacteroidia</taxon>
        <taxon>Bacteroidales</taxon>
        <taxon>Prevotellaceae</taxon>
        <taxon>Segatella</taxon>
    </lineage>
</organism>
<dbReference type="GO" id="GO:0016758">
    <property type="term" value="F:hexosyltransferase activity"/>
    <property type="evidence" value="ECO:0007669"/>
    <property type="project" value="UniProtKB-ARBA"/>
</dbReference>
<proteinExistence type="predicted"/>
<evidence type="ECO:0000259" key="1">
    <source>
        <dbReference type="Pfam" id="PF00535"/>
    </source>
</evidence>
<sequence length="259" mass="30260">MDEYGLVSIITPTWACAPFICETIRSIQAQTYQNWELLIQDDCSTDNTLEVVRPYMEMDSRIKYECNPANSGAAVTRNNALRRAKGKWIAFLDSDDLWMPEKLEHQLKFMVENDYAFSYHEYTEMSEDGKDLGIYVSGLSKVGKFDMYACCWPGCLAVMYDAGKIGLIQINDVKKNNDTAMWLKVVQKADCYLLKENLAKYRRRKVSITPKPLWKRIWAHYPLFRKAEEMNPLVATFWVFMNVLGNGWKKMFYVKKNHF</sequence>
<name>A0AAP3BDM7_9BACT</name>
<evidence type="ECO:0000313" key="2">
    <source>
        <dbReference type="EMBL" id="MCW4127997.1"/>
    </source>
</evidence>
<dbReference type="CDD" id="cd00761">
    <property type="entry name" value="Glyco_tranf_GTA_type"/>
    <property type="match status" value="1"/>
</dbReference>
<dbReference type="PANTHER" id="PTHR22916">
    <property type="entry name" value="GLYCOSYLTRANSFERASE"/>
    <property type="match status" value="1"/>
</dbReference>
<reference evidence="2" key="1">
    <citation type="submission" date="2022-11" db="EMBL/GenBank/DDBJ databases">
        <title>Genomic repertoires linked with pathogenic potency of arthritogenic Prevotella copri isolated from the gut of rheumatoid arthritis patients.</title>
        <authorList>
            <person name="Nii T."/>
            <person name="Maeda Y."/>
            <person name="Motooka D."/>
            <person name="Naito M."/>
            <person name="Matsumoto Y."/>
            <person name="Ogawa T."/>
            <person name="Oguro-Igashira E."/>
            <person name="Kishikawa T."/>
            <person name="Yamashita M."/>
            <person name="Koizumi S."/>
            <person name="Kurakawa T."/>
            <person name="Okumura R."/>
            <person name="Kayama H."/>
            <person name="Murakami M."/>
            <person name="Sakaguchi T."/>
            <person name="Das B."/>
            <person name="Nakamura S."/>
            <person name="Okada Y."/>
            <person name="Kumanogoh A."/>
            <person name="Takeda K."/>
        </authorList>
    </citation>
    <scope>NUCLEOTIDE SEQUENCE</scope>
    <source>
        <strain evidence="2">F3-75</strain>
    </source>
</reference>
<dbReference type="AlphaFoldDB" id="A0AAP3BDM7"/>
<accession>A0AAP3BDM7</accession>
<comment type="caution">
    <text evidence="2">The sequence shown here is derived from an EMBL/GenBank/DDBJ whole genome shotgun (WGS) entry which is preliminary data.</text>
</comment>
<dbReference type="Pfam" id="PF00535">
    <property type="entry name" value="Glycos_transf_2"/>
    <property type="match status" value="1"/>
</dbReference>
<dbReference type="InterPro" id="IPR001173">
    <property type="entry name" value="Glyco_trans_2-like"/>
</dbReference>
<dbReference type="Gene3D" id="3.90.550.10">
    <property type="entry name" value="Spore Coat Polysaccharide Biosynthesis Protein SpsA, Chain A"/>
    <property type="match status" value="1"/>
</dbReference>
<dbReference type="Proteomes" id="UP001209344">
    <property type="component" value="Unassembled WGS sequence"/>
</dbReference>
<dbReference type="InterPro" id="IPR029044">
    <property type="entry name" value="Nucleotide-diphossugar_trans"/>
</dbReference>
<gene>
    <name evidence="2" type="ORF">ONT16_06975</name>
</gene>
<evidence type="ECO:0000313" key="3">
    <source>
        <dbReference type="Proteomes" id="UP001209344"/>
    </source>
</evidence>
<dbReference type="PANTHER" id="PTHR22916:SF3">
    <property type="entry name" value="UDP-GLCNAC:BETAGAL BETA-1,3-N-ACETYLGLUCOSAMINYLTRANSFERASE-LIKE PROTEIN 1"/>
    <property type="match status" value="1"/>
</dbReference>
<feature type="domain" description="Glycosyltransferase 2-like" evidence="1">
    <location>
        <begin position="8"/>
        <end position="119"/>
    </location>
</feature>